<dbReference type="GO" id="GO:0016740">
    <property type="term" value="F:transferase activity"/>
    <property type="evidence" value="ECO:0007669"/>
    <property type="project" value="UniProtKB-KW"/>
</dbReference>
<evidence type="ECO:0000259" key="5">
    <source>
        <dbReference type="PROSITE" id="PS52004"/>
    </source>
</evidence>
<dbReference type="InterPro" id="IPR016036">
    <property type="entry name" value="Malonyl_transacylase_ACP-bd"/>
</dbReference>
<gene>
    <name evidence="7" type="ORF">V1477_020348</name>
</gene>
<feature type="region of interest" description="C-terminal hotdog fold" evidence="4">
    <location>
        <begin position="2892"/>
        <end position="3030"/>
    </location>
</feature>
<keyword evidence="3" id="KW-0808">Transferase</keyword>
<feature type="domain" description="Ketosynthase family 3 (KS3)" evidence="5">
    <location>
        <begin position="34"/>
        <end position="442"/>
    </location>
</feature>
<dbReference type="PROSITE" id="PS50007">
    <property type="entry name" value="PIPLC_X_DOMAIN"/>
    <property type="match status" value="1"/>
</dbReference>
<dbReference type="PROSITE" id="PS52019">
    <property type="entry name" value="PKS_MFAS_DH"/>
    <property type="match status" value="2"/>
</dbReference>
<dbReference type="Pfam" id="PF08659">
    <property type="entry name" value="KR"/>
    <property type="match status" value="2"/>
</dbReference>
<sequence length="3866" mass="436836">MNRALIESIRLLDIIFTFSSVHVKATMTLENLDDDAVVISGMSGRFPKSENINELMENLMNGIDCVSADHNRWSIENIKIPSRIGTMKQITKLDNVFFGINAKLINYMDPTVRLTTEVTFEAVIDAGINPTELRDTKTAVFGALTLNESDKALFYEKLEQSGLNLLGCCRAMISNRMSFCMGLVGSSCTMDTACTSSALAITKAYEAIKCGICDEAIVDTGVVILHPQTSYHMYELDLLSADGVNRSFDAKASGFSRSESIGVFFLQKAKNAKRIYAEVVNSTIMFGKANIRNSCYFATAEFQVEMMKQTLKQCGLKPNDVTYIEADGTAIKDVDREELKAIDLVYGQDRSPSNPLLIGSIKSNIGHAICNNTINSVIKVIIAMETGVIPPNLHYDEPPEDAKCLRDGRVKVVTKPTPWTGDYAAVNTCSIGGSFAHVILKRYSKEKKKRELLPNAMPRLHVISGRTEEMISTIFNSLKENQADDDLAQLIYDITVTQFPHSLYSGYIVIPEVEAADTVSSIDLIPDNVITHSRQIWFVFSGMGSQWTGMGESLMKIPIFAEAIKKCDAVLKPRGYDIVKILCDEDPTIYDNIINSFLGIAAVQIGLVDILYAVGVKPNYMIGHSVGELGCSYADGCFTAEEMILSALSRGLASIESDLIHGTMAAVGLGYEQVRHLCPEDIDVACHNSADSSTISGPTESVKAFVKELQEKGIFAKIVPTSNIAYHSRYIAPAGPKLLNYLQKIILQPKNRSKRWICTSIPKNEWHLVKARLSSAEYHTNNLLSPVLFEEVLTFIPKNAITIEISPHGLLQSILKKSLHIDCVNLALTRRDYKDNATLVLSTLGKLYNLGCPIKPGNLYPRVPYPVSKGTPSISSLVRWEHSMDWYVNFYVKQTEQINAERSFVLDLKSDKYKFLQDFRIGDIVIIPMAIYLKLVLDIYLDIIGDKIVESFAFENIYVYDVLLRVPKNGDLTLFIMVFKGSGNFEVKTKDGSMIASGTIRSTQSTDREISDLSSLQEQSEIITKEDIYTDLLVRGYEYGECYNLIRGLSSSCSNGTLTWNEDWPLLLEGLFQVHIFSSNNRKILMPNIIQKIVVDMRQFTEDIKKMNSLPIKFDKCINVITCPGIAVSGVKLQEVVLTEANLEILTNEVRLIPNVDETEMNIIDVCHVVLGLLSENICENTTGKIMVIQESEHDQDNILECIEKTLKATKDSFEIQRVARKKIKQTFDENFNLMIIDNAHFNDIRKIINNVSTESFLLTIIKTEDQDRVITAFTNIGLNLVLKKNIAFGRTILLLRKFENAKRPIVIKSQDNCIDQLKKSLRDSRYDKVIFLTNTVTENDIFETLRALKEESGYKKLQIFDLQDTKASEFSLESTFYRNQMKLNLRQNVLSSDSEWGTYRWMPLSKKSTSSSRWRVNIEKSGSLTLMEELPLIKEKNKNTVKVECAAFDLDIYEHWLDNDVSLDSQIFITEYSGTDEKGRRVMGLVRNLTTSNEICPDPDFTWVIPDSLSFEDAATIPQAYLAAFAILHSNKYWFQRIKTILIHFGASDLGQALINLSLFYKFDVYTTYETEAEKRVIQSIQPRMPDSHIISVNEYKHLLLDITNGKSMDFIVASYSILDDLEPSVDILKTHRNMTLIFNSKTTDYRCFGMATFLEGINIYTCNLQDLMSLPMKMKETLKDLMRTALHAGNLKPLISRRVYFPERTQKRKIEVCQHYGKVLINLKELKKCSRFVPRLFFSSDKCFFIVDGFNTFGKAVIEWMIEQGVRKLLIASNKSIRDHKNRVLKWRESGATVIVREEVDMSKATNINNLLEEAASLGQLEAIFDLQRTSMDLSTSPPECSKVTEILDKESRKACPSNVKFFVFSSPDLNDDCSRDSIVERICKKRMELQNSEIIMAIENLDDDAIVISGISGRFPKSDNINELKENLLRGVDCVTADHTRWNINNKNIPSRIGTISDITKLDNVFFGINTKLVKHMEPTSRIIMEATYEAVCDAGINPAEIRNTNTAVFGTLTVSESDKSLFYEKLEQNGQNLLGCCRAMVSNRISFILGLTGTSCTLDSACTSSALAIAKAYETIKSGLCDNAIIDSGILALHPQTSYHMYELGLLSTDGVNRSFDAKASGSSRSESISIFFLQKAKDAKRIYVEVFNTITMNGESYIRSNCIFPKSEFQAKIMKQTLKQCGLKPSDINYIEADGTAIKDVDREELKAIDLVYGQDRTPSNPLLIGSIKSNIGHTLGNNTMNSIIKVIIAMETGVIPPNLHYDEPPEDAKCLRDGRVKVVTKPTPWTGDYAAVNTCSIGGSFAHVILKRYSKEKKKRELSPNNMPRLFVASGRSEKMISLIFDALKKNRGDDELGQLIYDINTIPIYNSLFCGYTIFSEVEKKEPAREIEEITSVLNESRDIWFIFSGMGSQWTGMGKSLMKIPIFAEAIKKCDTVLKPRGYDIVKILCDEDPTIYDNIINSFLGIAAVQIGLVDILYAVGVKPNYMIGHSVGELGCSYADGCFTAEEMILSALSRGLASIESDLIHGTMAAVGLGYEQVRHLCPEDIDVACHNNADSSTISGPTESIKAFVKELQEKGIFAKIVPTSNIAYHSRYIAPAGPKLLNYLQKIILQPKNRSKRWICTSIPKNDWNSSKAILSSAEYHTNNLLSPVLFEEVLEMIPNNAVTIEISPHGLLQSILRKSLHENCINLSLTRRGHEDNTSLLLTSLGKLYNLGYLITPGKLYPRVPYPVSNGTPSISPLFGWEHSVDWYTNFYEDKNELNREQTIKINLTSPEYNFLKDFRIGGDVILPFSVYLKLIYNVYANIIRREDDDDTSIVFENIFIHNVLLRVPVDNDIGLIVMLMIGTNNFEIKNMHGNIIMSGNVKTTKVPATEVPDISSLKEESVILTKEDIYTDLLLRGYEYGEYYNVISGLSSSCSNGTITWNENWSLLLEGLFQVLIFNSDSKNILMPYTIQKIVINTKQFTKEMNKSILSIKYDKRLNVITCIGIAMNNITFKEVASPDLSFKIQANEVRFIPNVDKMEMNMIDVCYVILELLSENIYENTKRKIIVMQERKQDQDNILECLEKTLRMTQENFEIQCIAKENLKQTLDQNFNLLIIDSTHFNDIKNFINNINTESFLLIIIKTEDQEAFTNIGLNLVLKKNIAFDRTILLLRKLENAKKPIVIKSQDNCIDQLKKSLRDSRYDKVIFLTNTVTGNDIFETLRTLKEESGYKKLQIFDLQDTKAPKFSLESTFYRNQMKLNLRQNVLSSDSKWGTYRWMPLFEKSTSSPRWRVNIEKSGSLTLMEELPLIKEKNKSTVKVECAAFDLNIYEHWLDNDISLDSQISITEYSGTDEKDRRVMGLVQNLTTSNEICPDPDFTWVIPDSLSFEDAATIPQAYLAAFAILHSNKYWFKRIKTIMIHFGASDLGQALINLSLFYKFDVYTTYETEAEKRVIQSIRPRIPDSHIIYINNCVAHCKSMTRGEGVDLVVASYSILNDLESCLDIVKTHRNIIIVFDSKRNTHKSFGTFNFLNDISLSSYCLQNLLNFSPDKNRELADMMRTAIQAGNLKPLISRRIHLPKTKLEKKIEACECYGKVLINLKELKKCSRFVPRLFFSSDKCFFIVDGFNTFGKAVIEWMIEQGVRKLLIASNKSIRDHKNRVLKWRESGATVIVREEVDMSKATNVNNLLEEAASLGQLEAIFDLQRTSMDLSTSPPECSKVTEILDKESRKVCPSNVKFFVFSSPDLNDDCSRDSIVERICKKRMECGLHGLFMLLTNSIEIKRSKSPFMNTFYTGISLFLQQLNTFLAANTSLINVRLKSATRRAIDSESNFITAIDEEETDGIENLSEDDRHFLTYINSTIVSNRSLLIQNL</sequence>
<dbReference type="InterPro" id="IPR016039">
    <property type="entry name" value="Thiolase-like"/>
</dbReference>
<dbReference type="Gene3D" id="3.10.129.110">
    <property type="entry name" value="Polyketide synthase dehydratase"/>
    <property type="match status" value="2"/>
</dbReference>
<dbReference type="SMART" id="SM00827">
    <property type="entry name" value="PKS_AT"/>
    <property type="match status" value="2"/>
</dbReference>
<dbReference type="Gene3D" id="3.30.70.3290">
    <property type="match status" value="2"/>
</dbReference>
<proteinExistence type="predicted"/>
<dbReference type="InterPro" id="IPR049900">
    <property type="entry name" value="PKS_mFAS_DH"/>
</dbReference>
<evidence type="ECO:0000256" key="4">
    <source>
        <dbReference type="PROSITE-ProRule" id="PRU01363"/>
    </source>
</evidence>
<dbReference type="SUPFAM" id="SSF52151">
    <property type="entry name" value="FabD/lysophospholipase-like"/>
    <property type="match status" value="2"/>
</dbReference>
<dbReference type="SUPFAM" id="SSF55048">
    <property type="entry name" value="Probable ACP-binding domain of malonyl-CoA ACP transacylase"/>
    <property type="match status" value="2"/>
</dbReference>
<evidence type="ECO:0000256" key="2">
    <source>
        <dbReference type="ARBA" id="ARBA00022553"/>
    </source>
</evidence>
<feature type="region of interest" description="C-terminal hotdog fold" evidence="4">
    <location>
        <begin position="1020"/>
        <end position="1142"/>
    </location>
</feature>
<evidence type="ECO:0000256" key="1">
    <source>
        <dbReference type="ARBA" id="ARBA00022450"/>
    </source>
</evidence>
<dbReference type="Gene3D" id="3.40.47.10">
    <property type="match status" value="2"/>
</dbReference>
<dbReference type="EMBL" id="JAYRBN010000116">
    <property type="protein sequence ID" value="KAL2721528.1"/>
    <property type="molecule type" value="Genomic_DNA"/>
</dbReference>
<dbReference type="SMART" id="SM00825">
    <property type="entry name" value="PKS_KS"/>
    <property type="match status" value="2"/>
</dbReference>
<evidence type="ECO:0000313" key="7">
    <source>
        <dbReference type="EMBL" id="KAL2721528.1"/>
    </source>
</evidence>
<feature type="domain" description="PKS/mFAS DH" evidence="6">
    <location>
        <begin position="882"/>
        <end position="1142"/>
    </location>
</feature>
<dbReference type="InterPro" id="IPR011032">
    <property type="entry name" value="GroES-like_sf"/>
</dbReference>
<dbReference type="SUPFAM" id="SSF51735">
    <property type="entry name" value="NAD(P)-binding Rossmann-fold domains"/>
    <property type="match status" value="2"/>
</dbReference>
<reference evidence="7 8" key="1">
    <citation type="journal article" date="2024" name="Ann. Entomol. Soc. Am.">
        <title>Genomic analyses of the southern and eastern yellowjacket wasps (Hymenoptera: Vespidae) reveal evolutionary signatures of social life.</title>
        <authorList>
            <person name="Catto M.A."/>
            <person name="Caine P.B."/>
            <person name="Orr S.E."/>
            <person name="Hunt B.G."/>
            <person name="Goodisman M.A.D."/>
        </authorList>
    </citation>
    <scope>NUCLEOTIDE SEQUENCE [LARGE SCALE GENOMIC DNA]</scope>
    <source>
        <strain evidence="7">232</strain>
        <tissue evidence="7">Head and thorax</tissue>
    </source>
</reference>
<dbReference type="SUPFAM" id="SSF50129">
    <property type="entry name" value="GroES-like"/>
    <property type="match status" value="1"/>
</dbReference>
<evidence type="ECO:0000259" key="6">
    <source>
        <dbReference type="PROSITE" id="PS52019"/>
    </source>
</evidence>
<feature type="region of interest" description="N-terminal hotdog fold" evidence="4">
    <location>
        <begin position="882"/>
        <end position="1007"/>
    </location>
</feature>
<dbReference type="Pfam" id="PF00109">
    <property type="entry name" value="ketoacyl-synt"/>
    <property type="match status" value="2"/>
</dbReference>
<feature type="domain" description="Ketosynthase family 3 (KS3)" evidence="5">
    <location>
        <begin position="1906"/>
        <end position="2314"/>
    </location>
</feature>
<comment type="caution">
    <text evidence="7">The sequence shown here is derived from an EMBL/GenBank/DDBJ whole genome shotgun (WGS) entry which is preliminary data.</text>
</comment>
<dbReference type="InterPro" id="IPR018201">
    <property type="entry name" value="Ketoacyl_synth_AS"/>
</dbReference>
<dbReference type="PANTHER" id="PTHR43775">
    <property type="entry name" value="FATTY ACID SYNTHASE"/>
    <property type="match status" value="1"/>
</dbReference>
<dbReference type="InterPro" id="IPR049391">
    <property type="entry name" value="FAS_pseudo-KR"/>
</dbReference>
<dbReference type="SMART" id="SM00829">
    <property type="entry name" value="PKS_ER"/>
    <property type="match status" value="1"/>
</dbReference>
<dbReference type="InterPro" id="IPR014031">
    <property type="entry name" value="Ketoacyl_synth_C"/>
</dbReference>
<dbReference type="Pfam" id="PF16197">
    <property type="entry name" value="KAsynt_C_assoc"/>
    <property type="match status" value="2"/>
</dbReference>
<name>A0ABD2ALN2_VESMC</name>
<organism evidence="7 8">
    <name type="scientific">Vespula maculifrons</name>
    <name type="common">Eastern yellow jacket</name>
    <name type="synonym">Wasp</name>
    <dbReference type="NCBI Taxonomy" id="7453"/>
    <lineage>
        <taxon>Eukaryota</taxon>
        <taxon>Metazoa</taxon>
        <taxon>Ecdysozoa</taxon>
        <taxon>Arthropoda</taxon>
        <taxon>Hexapoda</taxon>
        <taxon>Insecta</taxon>
        <taxon>Pterygota</taxon>
        <taxon>Neoptera</taxon>
        <taxon>Endopterygota</taxon>
        <taxon>Hymenoptera</taxon>
        <taxon>Apocrita</taxon>
        <taxon>Aculeata</taxon>
        <taxon>Vespoidea</taxon>
        <taxon>Vespidae</taxon>
        <taxon>Vespinae</taxon>
        <taxon>Vespula</taxon>
    </lineage>
</organism>
<protein>
    <submittedName>
        <fullName evidence="7">Fatty acid synthase-like</fullName>
    </submittedName>
</protein>
<dbReference type="InterPro" id="IPR014043">
    <property type="entry name" value="Acyl_transferase_dom"/>
</dbReference>
<accession>A0ABD2ALN2</accession>
<dbReference type="InterPro" id="IPR016035">
    <property type="entry name" value="Acyl_Trfase/lysoPLipase"/>
</dbReference>
<dbReference type="PROSITE" id="PS52004">
    <property type="entry name" value="KS3_2"/>
    <property type="match status" value="2"/>
</dbReference>
<dbReference type="InterPro" id="IPR050091">
    <property type="entry name" value="PKS_NRPS_Biosynth_Enz"/>
</dbReference>
<dbReference type="InterPro" id="IPR020841">
    <property type="entry name" value="PKS_Beta-ketoAc_synthase_dom"/>
</dbReference>
<dbReference type="Gene3D" id="3.40.50.720">
    <property type="entry name" value="NAD(P)-binding Rossmann-like Domain"/>
    <property type="match status" value="2"/>
</dbReference>
<keyword evidence="1" id="KW-0596">Phosphopantetheine</keyword>
<dbReference type="CDD" id="cd00833">
    <property type="entry name" value="PKS"/>
    <property type="match status" value="2"/>
</dbReference>
<dbReference type="InterPro" id="IPR014030">
    <property type="entry name" value="Ketoacyl_synth_N"/>
</dbReference>
<feature type="domain" description="PKS/mFAS DH" evidence="6">
    <location>
        <begin position="2753"/>
        <end position="3030"/>
    </location>
</feature>
<dbReference type="InterPro" id="IPR042104">
    <property type="entry name" value="PKS_dehydratase_sf"/>
</dbReference>
<dbReference type="InterPro" id="IPR036291">
    <property type="entry name" value="NAD(P)-bd_dom_sf"/>
</dbReference>
<dbReference type="Gene3D" id="3.40.366.10">
    <property type="entry name" value="Malonyl-Coenzyme A Acyl Carrier Protein, domain 2"/>
    <property type="match status" value="2"/>
</dbReference>
<dbReference type="SUPFAM" id="SSF53901">
    <property type="entry name" value="Thiolase-like"/>
    <property type="match status" value="2"/>
</dbReference>
<dbReference type="InterPro" id="IPR013968">
    <property type="entry name" value="PKS_KR"/>
</dbReference>
<evidence type="ECO:0000313" key="8">
    <source>
        <dbReference type="Proteomes" id="UP001607303"/>
    </source>
</evidence>
<dbReference type="Proteomes" id="UP001607303">
    <property type="component" value="Unassembled WGS sequence"/>
</dbReference>
<dbReference type="PROSITE" id="PS00606">
    <property type="entry name" value="KS3_1"/>
    <property type="match status" value="2"/>
</dbReference>
<dbReference type="PANTHER" id="PTHR43775:SF23">
    <property type="entry name" value="FATTY ACID SYNTHASE 3"/>
    <property type="match status" value="1"/>
</dbReference>
<keyword evidence="8" id="KW-1185">Reference proteome</keyword>
<dbReference type="InterPro" id="IPR001227">
    <property type="entry name" value="Ac_transferase_dom_sf"/>
</dbReference>
<dbReference type="InterPro" id="IPR032821">
    <property type="entry name" value="PKS_assoc"/>
</dbReference>
<dbReference type="Gene3D" id="3.90.180.10">
    <property type="entry name" value="Medium-chain alcohol dehydrogenases, catalytic domain"/>
    <property type="match status" value="2"/>
</dbReference>
<dbReference type="Pfam" id="PF02801">
    <property type="entry name" value="Ketoacyl-synt_C"/>
    <property type="match status" value="2"/>
</dbReference>
<feature type="region of interest" description="N-terminal hotdog fold" evidence="4">
    <location>
        <begin position="2753"/>
        <end position="2879"/>
    </location>
</feature>
<comment type="caution">
    <text evidence="4">Lacks conserved residue(s) required for the propagation of feature annotation.</text>
</comment>
<dbReference type="Pfam" id="PF21149">
    <property type="entry name" value="FAS_pseudo-KR"/>
    <property type="match status" value="2"/>
</dbReference>
<evidence type="ECO:0000256" key="3">
    <source>
        <dbReference type="ARBA" id="ARBA00022679"/>
    </source>
</evidence>
<dbReference type="InterPro" id="IPR020843">
    <property type="entry name" value="ER"/>
</dbReference>
<dbReference type="Pfam" id="PF00698">
    <property type="entry name" value="Acyl_transf_1"/>
    <property type="match status" value="2"/>
</dbReference>
<keyword evidence="2" id="KW-0597">Phosphoprotein</keyword>